<dbReference type="AlphaFoldDB" id="A0A9P8Q1C7"/>
<feature type="compositionally biased region" description="Acidic residues" evidence="1">
    <location>
        <begin position="372"/>
        <end position="381"/>
    </location>
</feature>
<feature type="region of interest" description="Disordered" evidence="1">
    <location>
        <begin position="365"/>
        <end position="395"/>
    </location>
</feature>
<reference evidence="2" key="2">
    <citation type="submission" date="2021-01" db="EMBL/GenBank/DDBJ databases">
        <authorList>
            <person name="Schikora-Tamarit M.A."/>
        </authorList>
    </citation>
    <scope>NUCLEOTIDE SEQUENCE</scope>
    <source>
        <strain evidence="2">CBS2887</strain>
    </source>
</reference>
<keyword evidence="3" id="KW-1185">Reference proteome</keyword>
<accession>A0A9P8Q1C7</accession>
<reference evidence="2" key="1">
    <citation type="journal article" date="2021" name="Open Biol.">
        <title>Shared evolutionary footprints suggest mitochondrial oxidative damage underlies multiple complex I losses in fungi.</title>
        <authorList>
            <person name="Schikora-Tamarit M.A."/>
            <person name="Marcet-Houben M."/>
            <person name="Nosek J."/>
            <person name="Gabaldon T."/>
        </authorList>
    </citation>
    <scope>NUCLEOTIDE SEQUENCE</scope>
    <source>
        <strain evidence="2">CBS2887</strain>
    </source>
</reference>
<sequence>MNLPEEVWYCIYLHIQTYEDLQSIVKLSNVLTSHPETSSNYDDSLVMLRDIIDRNSCIISVVGNKGLDPGEPTRSNDSLRSLTFEKSNDKITDNVYTVFTPELTHSDHFNKWLIEADLRQRLFPSVGDLKRGKKRFRLVKVEVHSYTDPEFKKSGKTLDLILEKFVNTFNQRGGSTRFHLEIIDTDVKSFWKRAGMDYIDPIIAKQGPARDNHDTPPYIKFDASKYLVSYAVRCPQAKTILEPLGNRLSSFNLVLLNDTYDHKFGVFTNITEARRLRRLIGEGDVKTEEEVTYFESVFRRHLRDMNCTELPKTQSSKDKDRHLVKTMNSLFNSVLSIQCDSPSSPLVWSVRIDVSLHGGSQSLAQSKRLVEEKEETEDDEKDEHPKKTATFRKKKGSFRKSVAEAFKSSWFQDRKEQKERLRITKFERRGVY</sequence>
<proteinExistence type="predicted"/>
<evidence type="ECO:0000313" key="2">
    <source>
        <dbReference type="EMBL" id="KAH3681415.1"/>
    </source>
</evidence>
<gene>
    <name evidence="2" type="ORF">WICPIJ_007631</name>
</gene>
<organism evidence="2 3">
    <name type="scientific">Wickerhamomyces pijperi</name>
    <name type="common">Yeast</name>
    <name type="synonym">Pichia pijperi</name>
    <dbReference type="NCBI Taxonomy" id="599730"/>
    <lineage>
        <taxon>Eukaryota</taxon>
        <taxon>Fungi</taxon>
        <taxon>Dikarya</taxon>
        <taxon>Ascomycota</taxon>
        <taxon>Saccharomycotina</taxon>
        <taxon>Saccharomycetes</taxon>
        <taxon>Phaffomycetales</taxon>
        <taxon>Wickerhamomycetaceae</taxon>
        <taxon>Wickerhamomyces</taxon>
    </lineage>
</organism>
<evidence type="ECO:0000313" key="3">
    <source>
        <dbReference type="Proteomes" id="UP000774326"/>
    </source>
</evidence>
<dbReference type="EMBL" id="JAEUBG010004429">
    <property type="protein sequence ID" value="KAH3681415.1"/>
    <property type="molecule type" value="Genomic_DNA"/>
</dbReference>
<name>A0A9P8Q1C7_WICPI</name>
<protein>
    <submittedName>
        <fullName evidence="2">Uncharacterized protein</fullName>
    </submittedName>
</protein>
<dbReference type="Proteomes" id="UP000774326">
    <property type="component" value="Unassembled WGS sequence"/>
</dbReference>
<evidence type="ECO:0000256" key="1">
    <source>
        <dbReference type="SAM" id="MobiDB-lite"/>
    </source>
</evidence>
<comment type="caution">
    <text evidence="2">The sequence shown here is derived from an EMBL/GenBank/DDBJ whole genome shotgun (WGS) entry which is preliminary data.</text>
</comment>